<name>A0A9P6NQ16_9BASI</name>
<dbReference type="Proteomes" id="UP000886653">
    <property type="component" value="Unassembled WGS sequence"/>
</dbReference>
<gene>
    <name evidence="2" type="ORF">CROQUDRAFT_91399</name>
</gene>
<comment type="caution">
    <text evidence="2">The sequence shown here is derived from an EMBL/GenBank/DDBJ whole genome shotgun (WGS) entry which is preliminary data.</text>
</comment>
<evidence type="ECO:0000313" key="3">
    <source>
        <dbReference type="Proteomes" id="UP000886653"/>
    </source>
</evidence>
<keyword evidence="3" id="KW-1185">Reference proteome</keyword>
<reference evidence="2" key="1">
    <citation type="submission" date="2013-11" db="EMBL/GenBank/DDBJ databases">
        <title>Genome sequence of the fusiform rust pathogen reveals effectors for host alternation and coevolution with pine.</title>
        <authorList>
            <consortium name="DOE Joint Genome Institute"/>
            <person name="Smith K."/>
            <person name="Pendleton A."/>
            <person name="Kubisiak T."/>
            <person name="Anderson C."/>
            <person name="Salamov A."/>
            <person name="Aerts A."/>
            <person name="Riley R."/>
            <person name="Clum A."/>
            <person name="Lindquist E."/>
            <person name="Ence D."/>
            <person name="Campbell M."/>
            <person name="Kronenberg Z."/>
            <person name="Feau N."/>
            <person name="Dhillon B."/>
            <person name="Hamelin R."/>
            <person name="Burleigh J."/>
            <person name="Smith J."/>
            <person name="Yandell M."/>
            <person name="Nelson C."/>
            <person name="Grigoriev I."/>
            <person name="Davis J."/>
        </authorList>
    </citation>
    <scope>NUCLEOTIDE SEQUENCE</scope>
    <source>
        <strain evidence="2">G11</strain>
    </source>
</reference>
<proteinExistence type="predicted"/>
<accession>A0A9P6NQ16</accession>
<dbReference type="AlphaFoldDB" id="A0A9P6NQ16"/>
<evidence type="ECO:0000256" key="1">
    <source>
        <dbReference type="SAM" id="MobiDB-lite"/>
    </source>
</evidence>
<feature type="region of interest" description="Disordered" evidence="1">
    <location>
        <begin position="103"/>
        <end position="122"/>
    </location>
</feature>
<protein>
    <submittedName>
        <fullName evidence="2">Uncharacterized protein</fullName>
    </submittedName>
</protein>
<sequence>MNAFAIFDNHTPTSSVLDPSKSSFTSAAPFVPSAITVSPAAGFNSSGGTATQLPSLIVCRCSLVPPSRLNNDSAISRRVCCPTTWFNCKMTASNSSLTAALSRKSSTTRRSRATSLTCHTETAPETIPSEFERRTITVFSTLTLRKPNRTKHSTHVTQREEPKT</sequence>
<evidence type="ECO:0000313" key="2">
    <source>
        <dbReference type="EMBL" id="KAG0147496.1"/>
    </source>
</evidence>
<dbReference type="EMBL" id="MU167247">
    <property type="protein sequence ID" value="KAG0147496.1"/>
    <property type="molecule type" value="Genomic_DNA"/>
</dbReference>
<organism evidence="2 3">
    <name type="scientific">Cronartium quercuum f. sp. fusiforme G11</name>
    <dbReference type="NCBI Taxonomy" id="708437"/>
    <lineage>
        <taxon>Eukaryota</taxon>
        <taxon>Fungi</taxon>
        <taxon>Dikarya</taxon>
        <taxon>Basidiomycota</taxon>
        <taxon>Pucciniomycotina</taxon>
        <taxon>Pucciniomycetes</taxon>
        <taxon>Pucciniales</taxon>
        <taxon>Coleosporiaceae</taxon>
        <taxon>Cronartium</taxon>
    </lineage>
</organism>